<comment type="caution">
    <text evidence="1">The sequence shown here is derived from an EMBL/GenBank/DDBJ whole genome shotgun (WGS) entry which is preliminary data.</text>
</comment>
<dbReference type="AlphaFoldDB" id="A0A3R7EYN4"/>
<name>A0A3R7EYN4_CLOSI</name>
<dbReference type="Proteomes" id="UP000286415">
    <property type="component" value="Unassembled WGS sequence"/>
</dbReference>
<sequence>MMITDRNVRGSNPAAAFLRSLTRLRTPGSVSAFMFPPDGMEARHRMCVTTEQKPINPTSASVLIGAHQVARMCLLVVDQMAVDLFAELGNWLANVSFPVEETSKHLLNCALTMSPRLGTKCLQANCQARRTDQLPSDQPPGPTYLDSSEPTTSELHSFANKFGFARDSPETQLNLSFVTFPAIERAAPGRLMFQLVR</sequence>
<evidence type="ECO:0000313" key="1">
    <source>
        <dbReference type="EMBL" id="KAG5442008.1"/>
    </source>
</evidence>
<protein>
    <submittedName>
        <fullName evidence="1">Uncharacterized protein</fullName>
    </submittedName>
</protein>
<evidence type="ECO:0000313" key="2">
    <source>
        <dbReference type="Proteomes" id="UP000286415"/>
    </source>
</evidence>
<dbReference type="EMBL" id="NIRI02000076">
    <property type="protein sequence ID" value="KAG5442008.1"/>
    <property type="molecule type" value="Genomic_DNA"/>
</dbReference>
<dbReference type="OrthoDB" id="10545999at2759"/>
<organism evidence="1 2">
    <name type="scientific">Clonorchis sinensis</name>
    <name type="common">Chinese liver fluke</name>
    <dbReference type="NCBI Taxonomy" id="79923"/>
    <lineage>
        <taxon>Eukaryota</taxon>
        <taxon>Metazoa</taxon>
        <taxon>Spiralia</taxon>
        <taxon>Lophotrochozoa</taxon>
        <taxon>Platyhelminthes</taxon>
        <taxon>Trematoda</taxon>
        <taxon>Digenea</taxon>
        <taxon>Opisthorchiida</taxon>
        <taxon>Opisthorchiata</taxon>
        <taxon>Opisthorchiidae</taxon>
        <taxon>Clonorchis</taxon>
    </lineage>
</organism>
<reference evidence="1 2" key="1">
    <citation type="journal article" date="2018" name="Biotechnol. Adv.">
        <title>Improved genomic resources and new bioinformatic workflow for the carcinogenic parasite Clonorchis sinensis: Biotechnological implications.</title>
        <authorList>
            <person name="Wang D."/>
            <person name="Korhonen P.K."/>
            <person name="Gasser R.B."/>
            <person name="Young N.D."/>
        </authorList>
    </citation>
    <scope>NUCLEOTIDE SEQUENCE [LARGE SCALE GENOMIC DNA]</scope>
    <source>
        <strain evidence="1">Cs-k2</strain>
    </source>
</reference>
<proteinExistence type="predicted"/>
<dbReference type="InParanoid" id="A0A3R7EYN4"/>
<reference evidence="1 2" key="2">
    <citation type="journal article" date="2021" name="Genomics">
        <title>High-quality reference genome for Clonorchis sinensis.</title>
        <authorList>
            <person name="Young N.D."/>
            <person name="Stroehlein A.J."/>
            <person name="Kinkar L."/>
            <person name="Wang T."/>
            <person name="Sohn W.M."/>
            <person name="Chang B.C.H."/>
            <person name="Kaur P."/>
            <person name="Weisz D."/>
            <person name="Dudchenko O."/>
            <person name="Aiden E.L."/>
            <person name="Korhonen P.K."/>
            <person name="Gasser R.B."/>
        </authorList>
    </citation>
    <scope>NUCLEOTIDE SEQUENCE [LARGE SCALE GENOMIC DNA]</scope>
    <source>
        <strain evidence="1">Cs-k2</strain>
    </source>
</reference>
<keyword evidence="2" id="KW-1185">Reference proteome</keyword>
<accession>A0A3R7EYN4</accession>
<gene>
    <name evidence="1" type="ORF">CSKR_106950</name>
</gene>